<evidence type="ECO:0000256" key="3">
    <source>
        <dbReference type="ARBA" id="ARBA00022676"/>
    </source>
</evidence>
<feature type="domain" description="GtrA/DPMS transmembrane" evidence="10">
    <location>
        <begin position="243"/>
        <end position="360"/>
    </location>
</feature>
<keyword evidence="5 8" id="KW-0812">Transmembrane</keyword>
<evidence type="ECO:0000259" key="9">
    <source>
        <dbReference type="Pfam" id="PF00535"/>
    </source>
</evidence>
<keyword evidence="3" id="KW-0328">Glycosyltransferase</keyword>
<dbReference type="CDD" id="cd06442">
    <property type="entry name" value="DPM1_like"/>
    <property type="match status" value="1"/>
</dbReference>
<feature type="transmembrane region" description="Helical" evidence="8">
    <location>
        <begin position="240"/>
        <end position="264"/>
    </location>
</feature>
<dbReference type="Proteomes" id="UP001165492">
    <property type="component" value="Unassembled WGS sequence"/>
</dbReference>
<evidence type="ECO:0000259" key="10">
    <source>
        <dbReference type="Pfam" id="PF04138"/>
    </source>
</evidence>
<dbReference type="InterPro" id="IPR039528">
    <property type="entry name" value="DPM1-like"/>
</dbReference>
<evidence type="ECO:0000256" key="8">
    <source>
        <dbReference type="SAM" id="Phobius"/>
    </source>
</evidence>
<feature type="domain" description="Glycosyltransferase 2-like" evidence="9">
    <location>
        <begin position="9"/>
        <end position="174"/>
    </location>
</feature>
<dbReference type="SUPFAM" id="SSF53448">
    <property type="entry name" value="Nucleotide-diphospho-sugar transferases"/>
    <property type="match status" value="1"/>
</dbReference>
<dbReference type="Pfam" id="PF00535">
    <property type="entry name" value="Glycos_transf_2"/>
    <property type="match status" value="1"/>
</dbReference>
<feature type="transmembrane region" description="Helical" evidence="8">
    <location>
        <begin position="336"/>
        <end position="354"/>
    </location>
</feature>
<dbReference type="PANTHER" id="PTHR43398">
    <property type="entry name" value="DOLICHOL-PHOSPHATE MANNOSYLTRANSFERASE SUBUNIT 1"/>
    <property type="match status" value="1"/>
</dbReference>
<keyword evidence="4" id="KW-0808">Transferase</keyword>
<dbReference type="RefSeq" id="WP_229535141.1">
    <property type="nucleotide sequence ID" value="NZ_JAJHJB010000013.1"/>
</dbReference>
<proteinExistence type="inferred from homology"/>
<evidence type="ECO:0000256" key="1">
    <source>
        <dbReference type="ARBA" id="ARBA00004141"/>
    </source>
</evidence>
<gene>
    <name evidence="11" type="ORF">LMF89_11270</name>
</gene>
<evidence type="ECO:0000256" key="6">
    <source>
        <dbReference type="ARBA" id="ARBA00022989"/>
    </source>
</evidence>
<evidence type="ECO:0000313" key="11">
    <source>
        <dbReference type="EMBL" id="MCC5465936.1"/>
    </source>
</evidence>
<dbReference type="PANTHER" id="PTHR43398:SF1">
    <property type="entry name" value="DOLICHOL-PHOSPHATE MANNOSYLTRANSFERASE SUBUNIT 1"/>
    <property type="match status" value="1"/>
</dbReference>
<keyword evidence="12" id="KW-1185">Reference proteome</keyword>
<reference evidence="11" key="1">
    <citation type="submission" date="2021-11" db="EMBL/GenBank/DDBJ databases">
        <title>Description of a new species Pelosinus isolated from the bottom sediments of Lake Baikal.</title>
        <authorList>
            <person name="Zakharyuk A."/>
        </authorList>
    </citation>
    <scope>NUCLEOTIDE SEQUENCE</scope>
    <source>
        <strain evidence="11">Bkl1</strain>
    </source>
</reference>
<evidence type="ECO:0000256" key="2">
    <source>
        <dbReference type="ARBA" id="ARBA00006739"/>
    </source>
</evidence>
<protein>
    <submittedName>
        <fullName evidence="11">Glycosyltransferase family 2 protein</fullName>
    </submittedName>
</protein>
<dbReference type="Pfam" id="PF04138">
    <property type="entry name" value="GtrA_DPMS_TM"/>
    <property type="match status" value="1"/>
</dbReference>
<accession>A0ABS8HRY1</accession>
<evidence type="ECO:0000313" key="12">
    <source>
        <dbReference type="Proteomes" id="UP001165492"/>
    </source>
</evidence>
<evidence type="ECO:0000256" key="4">
    <source>
        <dbReference type="ARBA" id="ARBA00022679"/>
    </source>
</evidence>
<sequence>MKTVKMDLSIIIPTFNERNNVKIIAEKITSLLQGSNCSFEIIFVDDSLDDTPIILEELCQKYKEVKYIHRHNEKGLASAVVKGFLHSQGNQIIVMDADLQHPPELLPLMIKRLGRYDVVIPSRFVAGGSDGGLNIVRKLISGVARGIGYVFIKKLRCISDSTSGYFGFKRSVIEQVQLNPIGWKILIEILVKGRYQTVHEIPYSFVARAAGTSKMNLNEQFNYLKHIGQLMMYHPEHRKFYYFCMIGTLGVFVNLSFLHFFLHFLGMEELTASVYASSIAMLHNFMWNHKITWKECKQQTLWKQMMQFPQFVLICSLGIAITTLFTQAFLFLGWNIYAGQLTGIAVSILWNFSANSKWTWSATYSQINADKEKLIVTQELPSKENCMQVEF</sequence>
<organism evidence="11 12">
    <name type="scientific">Pelosinus baikalensis</name>
    <dbReference type="NCBI Taxonomy" id="2892015"/>
    <lineage>
        <taxon>Bacteria</taxon>
        <taxon>Bacillati</taxon>
        <taxon>Bacillota</taxon>
        <taxon>Negativicutes</taxon>
        <taxon>Selenomonadales</taxon>
        <taxon>Sporomusaceae</taxon>
        <taxon>Pelosinus</taxon>
    </lineage>
</organism>
<keyword evidence="7 8" id="KW-0472">Membrane</keyword>
<name>A0ABS8HRY1_9FIRM</name>
<dbReference type="InterPro" id="IPR029044">
    <property type="entry name" value="Nucleotide-diphossugar_trans"/>
</dbReference>
<comment type="caution">
    <text evidence="11">The sequence shown here is derived from an EMBL/GenBank/DDBJ whole genome shotgun (WGS) entry which is preliminary data.</text>
</comment>
<dbReference type="EMBL" id="JAJHJB010000013">
    <property type="protein sequence ID" value="MCC5465936.1"/>
    <property type="molecule type" value="Genomic_DNA"/>
</dbReference>
<evidence type="ECO:0000256" key="5">
    <source>
        <dbReference type="ARBA" id="ARBA00022692"/>
    </source>
</evidence>
<feature type="transmembrane region" description="Helical" evidence="8">
    <location>
        <begin position="308"/>
        <end position="330"/>
    </location>
</feature>
<dbReference type="InterPro" id="IPR007267">
    <property type="entry name" value="GtrA_DPMS_TM"/>
</dbReference>
<comment type="similarity">
    <text evidence="2">Belongs to the glycosyltransferase 2 family.</text>
</comment>
<dbReference type="Gene3D" id="3.90.550.10">
    <property type="entry name" value="Spore Coat Polysaccharide Biosynthesis Protein SpsA, Chain A"/>
    <property type="match status" value="1"/>
</dbReference>
<dbReference type="InterPro" id="IPR001173">
    <property type="entry name" value="Glyco_trans_2-like"/>
</dbReference>
<comment type="subcellular location">
    <subcellularLocation>
        <location evidence="1">Membrane</location>
        <topology evidence="1">Multi-pass membrane protein</topology>
    </subcellularLocation>
</comment>
<keyword evidence="6 8" id="KW-1133">Transmembrane helix</keyword>
<evidence type="ECO:0000256" key="7">
    <source>
        <dbReference type="ARBA" id="ARBA00023136"/>
    </source>
</evidence>
<feature type="transmembrane region" description="Helical" evidence="8">
    <location>
        <begin position="270"/>
        <end position="287"/>
    </location>
</feature>